<feature type="signal peptide" evidence="1">
    <location>
        <begin position="1"/>
        <end position="23"/>
    </location>
</feature>
<sequence length="156" mass="17238">MIRKTLLSALLAGACSYSVTALAALPTPLNDYQAVKSALSIGKPVTMVTTFDRCEGQRDGKPRSLKMIGGLQIASFLIPDDKYIVFSDYHQRLSDKEGAPQVEFTRYKIMPDNHLLIETKRYPTTASFPGEQQEKVFSPVSWNCKIGSGAQFFTAP</sequence>
<dbReference type="AlphaFoldDB" id="Q3HXZ8"/>
<reference evidence="2" key="2">
    <citation type="submission" date="2005-09" db="EMBL/GenBank/DDBJ databases">
        <title>Insights into the pathogenicity island of Erwinia pyrifoliae WT3 and Japanese Erwinia Ejp617, and its relatedness with PAI of Erwinia amylovora.</title>
        <authorList>
            <person name="Thapa S.P."/>
            <person name="Cho S."/>
            <person name="Hur J.H."/>
            <person name="Lim C.K."/>
        </authorList>
    </citation>
    <scope>NUCLEOTIDE SEQUENCE</scope>
    <source>
        <strain evidence="2">WT3</strain>
    </source>
</reference>
<protein>
    <submittedName>
        <fullName evidence="3">VirK family protein</fullName>
    </submittedName>
</protein>
<organism evidence="2">
    <name type="scientific">Erwinia pyrifoliae</name>
    <dbReference type="NCBI Taxonomy" id="79967"/>
    <lineage>
        <taxon>Bacteria</taxon>
        <taxon>Pseudomonadati</taxon>
        <taxon>Pseudomonadota</taxon>
        <taxon>Gammaproteobacteria</taxon>
        <taxon>Enterobacterales</taxon>
        <taxon>Erwiniaceae</taxon>
        <taxon>Erwinia</taxon>
    </lineage>
</organism>
<accession>Q3HXZ8</accession>
<reference evidence="2" key="4">
    <citation type="submission" date="2009-11" db="EMBL/GenBank/DDBJ databases">
        <authorList>
            <person name="Thapa S.P."/>
            <person name="Park D.H."/>
            <person name="Cho S.Y."/>
            <person name="Hur J.H."/>
            <person name="Lim C.K."/>
        </authorList>
    </citation>
    <scope>NUCLEOTIDE SEQUENCE</scope>
    <source>
        <strain evidence="2">WT3</strain>
    </source>
</reference>
<dbReference type="Proteomes" id="UP001058553">
    <property type="component" value="Chromosome"/>
</dbReference>
<dbReference type="InterPro" id="IPR010694">
    <property type="entry name" value="Uncharacterised_VirK"/>
</dbReference>
<dbReference type="PROSITE" id="PS51257">
    <property type="entry name" value="PROKAR_LIPOPROTEIN"/>
    <property type="match status" value="1"/>
</dbReference>
<evidence type="ECO:0000256" key="1">
    <source>
        <dbReference type="SAM" id="SignalP"/>
    </source>
</evidence>
<feature type="chain" id="PRO_5030175660" evidence="1">
    <location>
        <begin position="24"/>
        <end position="156"/>
    </location>
</feature>
<dbReference type="OMA" id="QFMRYQV"/>
<dbReference type="Pfam" id="PF06903">
    <property type="entry name" value="VirK"/>
    <property type="match status" value="1"/>
</dbReference>
<reference evidence="3" key="5">
    <citation type="submission" date="2022-07" db="EMBL/GenBank/DDBJ databases">
        <title>Genetic diversity of Erwinia pyrifoliae.</title>
        <authorList>
            <person name="Park D.S."/>
            <person name="Ham H."/>
        </authorList>
    </citation>
    <scope>NUCLEOTIDE SEQUENCE</scope>
    <source>
        <strain evidence="3">CP201486</strain>
    </source>
</reference>
<dbReference type="RefSeq" id="WP_012669330.1">
    <property type="nucleotide sequence ID" value="NZ_CP023567.1"/>
</dbReference>
<gene>
    <name evidence="3" type="ORF">NYP84_16315</name>
</gene>
<name>Q3HXZ8_ERWPY</name>
<evidence type="ECO:0000313" key="2">
    <source>
        <dbReference type="EMBL" id="ABA39827.1"/>
    </source>
</evidence>
<proteinExistence type="predicted"/>
<keyword evidence="1" id="KW-0732">Signal</keyword>
<dbReference type="GeneID" id="92235745"/>
<evidence type="ECO:0000313" key="4">
    <source>
        <dbReference type="Proteomes" id="UP001058553"/>
    </source>
</evidence>
<keyword evidence="4" id="KW-1185">Reference proteome</keyword>
<dbReference type="EMBL" id="CP103445">
    <property type="protein sequence ID" value="UWS33139.1"/>
    <property type="molecule type" value="Genomic_DNA"/>
</dbReference>
<reference evidence="2" key="3">
    <citation type="journal article" date="2008" name="Mol. Cells">
        <title>Genetic organization of the hrp genes cluster in Erwinia pyrifoliae and characterization of HR active domains in HrpNEp protein by mutational analysis.</title>
        <authorList>
            <person name="Shrestha R."/>
            <person name="Park D.H."/>
            <person name="Cho J.M."/>
            <person name="Cho S."/>
            <person name="Wilson C."/>
            <person name="Hwang I."/>
            <person name="Hur J.H."/>
            <person name="Lim C.K."/>
        </authorList>
    </citation>
    <scope>NUCLEOTIDE SEQUENCE</scope>
    <source>
        <strain evidence="2">WT3</strain>
    </source>
</reference>
<dbReference type="EMBL" id="DQ180962">
    <property type="protein sequence ID" value="ABA39827.1"/>
    <property type="molecule type" value="Genomic_DNA"/>
</dbReference>
<evidence type="ECO:0000313" key="3">
    <source>
        <dbReference type="EMBL" id="UWS33139.1"/>
    </source>
</evidence>
<reference evidence="2" key="1">
    <citation type="journal article" date="2005" name="J. Gen. Plant Pathol.">
        <title>Identification of dspEF, hrpW, and hrpN loci and characterization of the hrpNEp gene in Erwinia pyrifoliae.</title>
        <authorList>
            <person name="Shrestha R."/>
            <person name="Tsuchiya K."/>
            <person name="Baek S.J."/>
            <person name="Bae H.N."/>
            <person name="Hwang I."/>
            <person name="Hur J.H."/>
            <person name="Lim C.K."/>
        </authorList>
    </citation>
    <scope>NUCLEOTIDE SEQUENCE</scope>
    <source>
        <strain evidence="2">WT3</strain>
    </source>
</reference>